<dbReference type="Pfam" id="PF07727">
    <property type="entry name" value="RVT_2"/>
    <property type="match status" value="1"/>
</dbReference>
<dbReference type="InterPro" id="IPR043502">
    <property type="entry name" value="DNA/RNA_pol_sf"/>
</dbReference>
<accession>A0AAV2DAX6</accession>
<dbReference type="Proteomes" id="UP001497516">
    <property type="component" value="Chromosome 2"/>
</dbReference>
<dbReference type="PANTHER" id="PTHR11439:SF498">
    <property type="entry name" value="DNAK FAMILY PROTEIN"/>
    <property type="match status" value="1"/>
</dbReference>
<keyword evidence="3" id="KW-1185">Reference proteome</keyword>
<protein>
    <recommendedName>
        <fullName evidence="1">Reverse transcriptase Ty1/copia-type domain-containing protein</fullName>
    </recommendedName>
</protein>
<reference evidence="2 3" key="1">
    <citation type="submission" date="2024-04" db="EMBL/GenBank/DDBJ databases">
        <authorList>
            <person name="Fracassetti M."/>
        </authorList>
    </citation>
    <scope>NUCLEOTIDE SEQUENCE [LARGE SCALE GENOMIC DNA]</scope>
</reference>
<dbReference type="SUPFAM" id="SSF56672">
    <property type="entry name" value="DNA/RNA polymerases"/>
    <property type="match status" value="1"/>
</dbReference>
<sequence>MNITTFPEPQTYAQASSDPRWNKAIKEEWDALEDNKTWEIVDLPAGKTTIGSKWVYKTKFRSDGDIERLKARVVAKGYTQVHGVDFWDTFSLVAKQNSVKLLIKLAAAKHWHLHQMDVSNAFLNGFLDEEIYMELPPRLNQLPEYKGKVCKLQKSLYGMKQASRQWFVRLTDVLLKLGFKQSYSDYSVFSYSSGKDHLFLVIYVDDMILASSNMDLIQQVKQWLHKEFKVKDLEEFKYFLGPEIQRSEKGISLNQRKLCLEMLANASYLNNKPAKTPLSMKTVLSAEDGVPLDDGDEYRHLLGQLQYLTTTRPDIAFPVQQLSQFQSNPASTHLHALHRVLRYLKGSLGQGLWFSSTSDLTIRGYSDTDWATCPDTRRSVTGYCTFLGISLITWKSKKQTIVSRSSSEAEYRALPQLCCEVQWMKGLMEFFHVSHPQPIPLYWDNQSAIYTAKNPVFHE</sequence>
<proteinExistence type="predicted"/>
<dbReference type="AlphaFoldDB" id="A0AAV2DAX6"/>
<dbReference type="CDD" id="cd09272">
    <property type="entry name" value="RNase_HI_RT_Ty1"/>
    <property type="match status" value="1"/>
</dbReference>
<dbReference type="EMBL" id="OZ034815">
    <property type="protein sequence ID" value="CAL1370826.1"/>
    <property type="molecule type" value="Genomic_DNA"/>
</dbReference>
<organism evidence="2 3">
    <name type="scientific">Linum trigynum</name>
    <dbReference type="NCBI Taxonomy" id="586398"/>
    <lineage>
        <taxon>Eukaryota</taxon>
        <taxon>Viridiplantae</taxon>
        <taxon>Streptophyta</taxon>
        <taxon>Embryophyta</taxon>
        <taxon>Tracheophyta</taxon>
        <taxon>Spermatophyta</taxon>
        <taxon>Magnoliopsida</taxon>
        <taxon>eudicotyledons</taxon>
        <taxon>Gunneridae</taxon>
        <taxon>Pentapetalae</taxon>
        <taxon>rosids</taxon>
        <taxon>fabids</taxon>
        <taxon>Malpighiales</taxon>
        <taxon>Linaceae</taxon>
        <taxon>Linum</taxon>
    </lineage>
</organism>
<evidence type="ECO:0000313" key="3">
    <source>
        <dbReference type="Proteomes" id="UP001497516"/>
    </source>
</evidence>
<gene>
    <name evidence="2" type="ORF">LTRI10_LOCUS12924</name>
</gene>
<name>A0AAV2DAX6_9ROSI</name>
<dbReference type="InterPro" id="IPR013103">
    <property type="entry name" value="RVT_2"/>
</dbReference>
<dbReference type="PANTHER" id="PTHR11439">
    <property type="entry name" value="GAG-POL-RELATED RETROTRANSPOSON"/>
    <property type="match status" value="1"/>
</dbReference>
<feature type="domain" description="Reverse transcriptase Ty1/copia-type" evidence="1">
    <location>
        <begin position="35"/>
        <end position="278"/>
    </location>
</feature>
<evidence type="ECO:0000259" key="1">
    <source>
        <dbReference type="Pfam" id="PF07727"/>
    </source>
</evidence>
<evidence type="ECO:0000313" key="2">
    <source>
        <dbReference type="EMBL" id="CAL1370826.1"/>
    </source>
</evidence>